<name>A0A2Z7AFD9_9LAMI</name>
<keyword evidence="2" id="KW-1185">Reference proteome</keyword>
<evidence type="ECO:0000313" key="1">
    <source>
        <dbReference type="EMBL" id="KZV17934.1"/>
    </source>
</evidence>
<gene>
    <name evidence="1" type="ORF">F511_40827</name>
</gene>
<dbReference type="AlphaFoldDB" id="A0A2Z7AFD9"/>
<protein>
    <submittedName>
        <fullName evidence="1">Uncharacterized protein</fullName>
    </submittedName>
</protein>
<accession>A0A2Z7AFD9</accession>
<proteinExistence type="predicted"/>
<reference evidence="1 2" key="1">
    <citation type="journal article" date="2015" name="Proc. Natl. Acad. Sci. U.S.A.">
        <title>The resurrection genome of Boea hygrometrica: A blueprint for survival of dehydration.</title>
        <authorList>
            <person name="Xiao L."/>
            <person name="Yang G."/>
            <person name="Zhang L."/>
            <person name="Yang X."/>
            <person name="Zhao S."/>
            <person name="Ji Z."/>
            <person name="Zhou Q."/>
            <person name="Hu M."/>
            <person name="Wang Y."/>
            <person name="Chen M."/>
            <person name="Xu Y."/>
            <person name="Jin H."/>
            <person name="Xiao X."/>
            <person name="Hu G."/>
            <person name="Bao F."/>
            <person name="Hu Y."/>
            <person name="Wan P."/>
            <person name="Li L."/>
            <person name="Deng X."/>
            <person name="Kuang T."/>
            <person name="Xiang C."/>
            <person name="Zhu J.K."/>
            <person name="Oliver M.J."/>
            <person name="He Y."/>
        </authorList>
    </citation>
    <scope>NUCLEOTIDE SEQUENCE [LARGE SCALE GENOMIC DNA]</scope>
    <source>
        <strain evidence="2">cv. XS01</strain>
    </source>
</reference>
<organism evidence="1 2">
    <name type="scientific">Dorcoceras hygrometricum</name>
    <dbReference type="NCBI Taxonomy" id="472368"/>
    <lineage>
        <taxon>Eukaryota</taxon>
        <taxon>Viridiplantae</taxon>
        <taxon>Streptophyta</taxon>
        <taxon>Embryophyta</taxon>
        <taxon>Tracheophyta</taxon>
        <taxon>Spermatophyta</taxon>
        <taxon>Magnoliopsida</taxon>
        <taxon>eudicotyledons</taxon>
        <taxon>Gunneridae</taxon>
        <taxon>Pentapetalae</taxon>
        <taxon>asterids</taxon>
        <taxon>lamiids</taxon>
        <taxon>Lamiales</taxon>
        <taxon>Gesneriaceae</taxon>
        <taxon>Didymocarpoideae</taxon>
        <taxon>Trichosporeae</taxon>
        <taxon>Loxocarpinae</taxon>
        <taxon>Dorcoceras</taxon>
    </lineage>
</organism>
<dbReference type="EMBL" id="KV017649">
    <property type="protein sequence ID" value="KZV17934.1"/>
    <property type="molecule type" value="Genomic_DNA"/>
</dbReference>
<sequence length="218" mass="24736">MNIWCKDICKFTCIFISWKQEAMKRSAGAGSYSDQHMKIQQMRRNALDLESAVMTSALMSSQSAGSNQQMKRSEKDEATSCWRISRWISVDDVIGDVISFSRWLERAVARISRTGFSLDELSGCASLGQMPSFYFRCAERRRISRKKHIAQRREAAKSVQQLVQYKDSAVGLVFMESAVGLNLETSKVESAVRNQVEAKLNQLEHDEPAETMTTSCKR</sequence>
<dbReference type="Proteomes" id="UP000250235">
    <property type="component" value="Unassembled WGS sequence"/>
</dbReference>
<evidence type="ECO:0000313" key="2">
    <source>
        <dbReference type="Proteomes" id="UP000250235"/>
    </source>
</evidence>